<name>A0A2K1KP22_PHYPA</name>
<protein>
    <submittedName>
        <fullName evidence="1 2">Uncharacterized protein</fullName>
    </submittedName>
</protein>
<proteinExistence type="predicted"/>
<evidence type="ECO:0000313" key="1">
    <source>
        <dbReference type="EMBL" id="PNR55528.1"/>
    </source>
</evidence>
<accession>A0A2K1KP22</accession>
<keyword evidence="3" id="KW-1185">Reference proteome</keyword>
<organism evidence="1">
    <name type="scientific">Physcomitrium patens</name>
    <name type="common">Spreading-leaved earth moss</name>
    <name type="synonym">Physcomitrella patens</name>
    <dbReference type="NCBI Taxonomy" id="3218"/>
    <lineage>
        <taxon>Eukaryota</taxon>
        <taxon>Viridiplantae</taxon>
        <taxon>Streptophyta</taxon>
        <taxon>Embryophyta</taxon>
        <taxon>Bryophyta</taxon>
        <taxon>Bryophytina</taxon>
        <taxon>Bryopsida</taxon>
        <taxon>Funariidae</taxon>
        <taxon>Funariales</taxon>
        <taxon>Funariaceae</taxon>
        <taxon>Physcomitrium</taxon>
    </lineage>
</organism>
<reference evidence="1 3" key="1">
    <citation type="journal article" date="2008" name="Science">
        <title>The Physcomitrella genome reveals evolutionary insights into the conquest of land by plants.</title>
        <authorList>
            <person name="Rensing S."/>
            <person name="Lang D."/>
            <person name="Zimmer A."/>
            <person name="Terry A."/>
            <person name="Salamov A."/>
            <person name="Shapiro H."/>
            <person name="Nishiyama T."/>
            <person name="Perroud P.-F."/>
            <person name="Lindquist E."/>
            <person name="Kamisugi Y."/>
            <person name="Tanahashi T."/>
            <person name="Sakakibara K."/>
            <person name="Fujita T."/>
            <person name="Oishi K."/>
            <person name="Shin-I T."/>
            <person name="Kuroki Y."/>
            <person name="Toyoda A."/>
            <person name="Suzuki Y."/>
            <person name="Hashimoto A."/>
            <person name="Yamaguchi K."/>
            <person name="Sugano A."/>
            <person name="Kohara Y."/>
            <person name="Fujiyama A."/>
            <person name="Anterola A."/>
            <person name="Aoki S."/>
            <person name="Ashton N."/>
            <person name="Barbazuk W.B."/>
            <person name="Barker E."/>
            <person name="Bennetzen J."/>
            <person name="Bezanilla M."/>
            <person name="Blankenship R."/>
            <person name="Cho S.H."/>
            <person name="Dutcher S."/>
            <person name="Estelle M."/>
            <person name="Fawcett J.A."/>
            <person name="Gundlach H."/>
            <person name="Hanada K."/>
            <person name="Heyl A."/>
            <person name="Hicks K.A."/>
            <person name="Hugh J."/>
            <person name="Lohr M."/>
            <person name="Mayer K."/>
            <person name="Melkozernov A."/>
            <person name="Murata T."/>
            <person name="Nelson D."/>
            <person name="Pils B."/>
            <person name="Prigge M."/>
            <person name="Reiss B."/>
            <person name="Renner T."/>
            <person name="Rombauts S."/>
            <person name="Rushton P."/>
            <person name="Sanderfoot A."/>
            <person name="Schween G."/>
            <person name="Shiu S.-H."/>
            <person name="Stueber K."/>
            <person name="Theodoulou F.L."/>
            <person name="Tu H."/>
            <person name="Van de Peer Y."/>
            <person name="Verrier P.J."/>
            <person name="Waters E."/>
            <person name="Wood A."/>
            <person name="Yang L."/>
            <person name="Cove D."/>
            <person name="Cuming A."/>
            <person name="Hasebe M."/>
            <person name="Lucas S."/>
            <person name="Mishler D.B."/>
            <person name="Reski R."/>
            <person name="Grigoriev I."/>
            <person name="Quatrano R.S."/>
            <person name="Boore J.L."/>
        </authorList>
    </citation>
    <scope>NUCLEOTIDE SEQUENCE [LARGE SCALE GENOMIC DNA]</scope>
    <source>
        <strain evidence="2 3">cv. Gransden 2004</strain>
    </source>
</reference>
<dbReference type="InParanoid" id="A0A2K1KP22"/>
<dbReference type="EnsemblPlants" id="Pp3c4_18930V3.1">
    <property type="protein sequence ID" value="Pp3c4_18930V3.1"/>
    <property type="gene ID" value="Pp3c4_18930"/>
</dbReference>
<dbReference type="AlphaFoldDB" id="A0A2K1KP22"/>
<reference evidence="1 3" key="2">
    <citation type="journal article" date="2018" name="Plant J.">
        <title>The Physcomitrella patens chromosome-scale assembly reveals moss genome structure and evolution.</title>
        <authorList>
            <person name="Lang D."/>
            <person name="Ullrich K.K."/>
            <person name="Murat F."/>
            <person name="Fuchs J."/>
            <person name="Jenkins J."/>
            <person name="Haas F.B."/>
            <person name="Piednoel M."/>
            <person name="Gundlach H."/>
            <person name="Van Bel M."/>
            <person name="Meyberg R."/>
            <person name="Vives C."/>
            <person name="Morata J."/>
            <person name="Symeonidi A."/>
            <person name="Hiss M."/>
            <person name="Muchero W."/>
            <person name="Kamisugi Y."/>
            <person name="Saleh O."/>
            <person name="Blanc G."/>
            <person name="Decker E.L."/>
            <person name="van Gessel N."/>
            <person name="Grimwood J."/>
            <person name="Hayes R.D."/>
            <person name="Graham S.W."/>
            <person name="Gunter L.E."/>
            <person name="McDaniel S.F."/>
            <person name="Hoernstein S.N.W."/>
            <person name="Larsson A."/>
            <person name="Li F.W."/>
            <person name="Perroud P.F."/>
            <person name="Phillips J."/>
            <person name="Ranjan P."/>
            <person name="Rokshar D.S."/>
            <person name="Rothfels C.J."/>
            <person name="Schneider L."/>
            <person name="Shu S."/>
            <person name="Stevenson D.W."/>
            <person name="Thummler F."/>
            <person name="Tillich M."/>
            <person name="Villarreal Aguilar J.C."/>
            <person name="Widiez T."/>
            <person name="Wong G.K."/>
            <person name="Wymore A."/>
            <person name="Zhang Y."/>
            <person name="Zimmer A.D."/>
            <person name="Quatrano R.S."/>
            <person name="Mayer K.F.X."/>
            <person name="Goodstein D."/>
            <person name="Casacuberta J.M."/>
            <person name="Vandepoele K."/>
            <person name="Reski R."/>
            <person name="Cuming A.C."/>
            <person name="Tuskan G.A."/>
            <person name="Maumus F."/>
            <person name="Salse J."/>
            <person name="Schmutz J."/>
            <person name="Rensing S.A."/>
        </authorList>
    </citation>
    <scope>NUCLEOTIDE SEQUENCE [LARGE SCALE GENOMIC DNA]</scope>
    <source>
        <strain evidence="2 3">cv. Gransden 2004</strain>
    </source>
</reference>
<dbReference type="Proteomes" id="UP000006727">
    <property type="component" value="Chromosome 4"/>
</dbReference>
<evidence type="ECO:0000313" key="3">
    <source>
        <dbReference type="Proteomes" id="UP000006727"/>
    </source>
</evidence>
<dbReference type="Gramene" id="Pp3c4_18930V3.1">
    <property type="protein sequence ID" value="Pp3c4_18930V3.1"/>
    <property type="gene ID" value="Pp3c4_18930"/>
</dbReference>
<dbReference type="EMBL" id="ABEU02000004">
    <property type="protein sequence ID" value="PNR55528.1"/>
    <property type="molecule type" value="Genomic_DNA"/>
</dbReference>
<reference evidence="2" key="3">
    <citation type="submission" date="2020-12" db="UniProtKB">
        <authorList>
            <consortium name="EnsemblPlants"/>
        </authorList>
    </citation>
    <scope>IDENTIFICATION</scope>
</reference>
<gene>
    <name evidence="1" type="ORF">PHYPA_006425</name>
</gene>
<evidence type="ECO:0000313" key="2">
    <source>
        <dbReference type="EnsemblPlants" id="Pp3c4_18930V3.1"/>
    </source>
</evidence>
<sequence>MNTLDIAFEYVNLKGERKKVYVPSKVFIMPNFFLITDSILLL</sequence>